<dbReference type="Gene3D" id="3.30.1540.10">
    <property type="entry name" value="formyl-coa transferase, domain 3"/>
    <property type="match status" value="2"/>
</dbReference>
<dbReference type="InterPro" id="IPR050509">
    <property type="entry name" value="CoA-transferase_III"/>
</dbReference>
<dbReference type="InterPro" id="IPR044855">
    <property type="entry name" value="CoA-Trfase_III_dom3_sf"/>
</dbReference>
<dbReference type="HOGENOM" id="CLU_029698_0_0_6"/>
<dbReference type="RefSeq" id="WP_011396694.1">
    <property type="nucleotide sequence ID" value="NC_007645.1"/>
</dbReference>
<dbReference type="InterPro" id="IPR003673">
    <property type="entry name" value="CoA-Trfase_fam_III"/>
</dbReference>
<dbReference type="PANTHER" id="PTHR48228">
    <property type="entry name" value="SUCCINYL-COA--D-CITRAMALATE COA-TRANSFERASE"/>
    <property type="match status" value="1"/>
</dbReference>
<dbReference type="AlphaFoldDB" id="Q2SI99"/>
<evidence type="ECO:0000313" key="2">
    <source>
        <dbReference type="Proteomes" id="UP000000238"/>
    </source>
</evidence>
<reference evidence="1 2" key="1">
    <citation type="journal article" date="2005" name="Nucleic Acids Res.">
        <title>Genomic blueprint of Hahella chejuensis, a marine microbe producing an algicidal agent.</title>
        <authorList>
            <person name="Jeong H."/>
            <person name="Yim J.H."/>
            <person name="Lee C."/>
            <person name="Choi S.-H."/>
            <person name="Park Y.K."/>
            <person name="Yoon S.H."/>
            <person name="Hur C.-G."/>
            <person name="Kang H.-Y."/>
            <person name="Kim D."/>
            <person name="Lee H.H."/>
            <person name="Park K.H."/>
            <person name="Park S.-H."/>
            <person name="Park H.-S."/>
            <person name="Lee H.K."/>
            <person name="Oh T.K."/>
            <person name="Kim J.F."/>
        </authorList>
    </citation>
    <scope>NUCLEOTIDE SEQUENCE [LARGE SCALE GENOMIC DNA]</scope>
    <source>
        <strain evidence="1 2">KCTC 2396</strain>
    </source>
</reference>
<accession>Q2SI99</accession>
<dbReference type="SUPFAM" id="SSF89796">
    <property type="entry name" value="CoA-transferase family III (CaiB/BaiF)"/>
    <property type="match status" value="2"/>
</dbReference>
<dbReference type="InterPro" id="IPR023606">
    <property type="entry name" value="CoA-Trfase_III_dom_1_sf"/>
</dbReference>
<keyword evidence="2" id="KW-1185">Reference proteome</keyword>
<protein>
    <submittedName>
        <fullName evidence="1">Predicted acyl-CoA transferase/carnitine dehydratase</fullName>
    </submittedName>
</protein>
<name>Q2SI99_HAHCH</name>
<proteinExistence type="predicted"/>
<dbReference type="EMBL" id="CP000155">
    <property type="protein sequence ID" value="ABC29625.1"/>
    <property type="molecule type" value="Genomic_DNA"/>
</dbReference>
<dbReference type="STRING" id="349521.HCH_02848"/>
<gene>
    <name evidence="1" type="ordered locus">HCH_02848</name>
</gene>
<dbReference type="OrthoDB" id="9058532at2"/>
<dbReference type="GO" id="GO:0016740">
    <property type="term" value="F:transferase activity"/>
    <property type="evidence" value="ECO:0007669"/>
    <property type="project" value="UniProtKB-KW"/>
</dbReference>
<organism evidence="1 2">
    <name type="scientific">Hahella chejuensis (strain KCTC 2396)</name>
    <dbReference type="NCBI Taxonomy" id="349521"/>
    <lineage>
        <taxon>Bacteria</taxon>
        <taxon>Pseudomonadati</taxon>
        <taxon>Pseudomonadota</taxon>
        <taxon>Gammaproteobacteria</taxon>
        <taxon>Oceanospirillales</taxon>
        <taxon>Hahellaceae</taxon>
        <taxon>Hahella</taxon>
    </lineage>
</organism>
<dbReference type="KEGG" id="hch:HCH_02848"/>
<dbReference type="eggNOG" id="COG1804">
    <property type="taxonomic scope" value="Bacteria"/>
</dbReference>
<dbReference type="PANTHER" id="PTHR48228:SF5">
    <property type="entry name" value="ALPHA-METHYLACYL-COA RACEMASE"/>
    <property type="match status" value="1"/>
</dbReference>
<sequence length="639" mass="66716">MAFLLEGCYLSGSLRNPTPAHAPLYASLLYQANALGMGWENVDTESGAAFALHSSDATADATAIDCVLEGWSDAVDRPITENLAQAASGLMSVHGRASGGAQPLGVDYVSTLTAMLSLQGVMAAAIGRQRGASMRSTATSMTAAALLSVAQYLAGATAPDMPERLLPGGANVRERPPFVSADGVAFELETLDAGPWRAFWSHVGVDAASAGKGWNGFLLRYAKAIAPVPAALCDALATLPFEAIAQIASQTGVAICKVRTLQERAQDPDASTMWRNGPWRFQCDGDAAQATPIKPCAPNTSLPLAGLTVVESCRRIQGPLAGRLLSLLGAEVIRIEPPGGDPLRGMPPMAEDVSARFDALNRDKKILEIDIKSAAGKAEVMALIKHAEVFLHNWAPGKAAEMGLDYDDMKQVNPDLVYAYAGGWGETAEHDLPGTDFMAQAYSGVAAKIAAASGLPGGALFTVLDVLGGAVAAQGVTAALLARALGRARSIRVDSSLLGAASLLCAEDLGALLNPSGDKGVSMATEESHSAPTSLNGVYATAQGLLAIDCLDERAASRLARAVAEAEPAANESGGLNRERLQRILNRRKAQEWAALFETTGAPAAAIVEDLTEISHDPRLASALNKDAYIRVNSPWRFQ</sequence>
<evidence type="ECO:0000313" key="1">
    <source>
        <dbReference type="EMBL" id="ABC29625.1"/>
    </source>
</evidence>
<dbReference type="Gene3D" id="3.40.50.10540">
    <property type="entry name" value="Crotonobetainyl-coa:carnitine coa-transferase, domain 1"/>
    <property type="match status" value="2"/>
</dbReference>
<dbReference type="Proteomes" id="UP000000238">
    <property type="component" value="Chromosome"/>
</dbReference>
<keyword evidence="1" id="KW-0808">Transferase</keyword>
<dbReference type="Pfam" id="PF02515">
    <property type="entry name" value="CoA_transf_3"/>
    <property type="match status" value="2"/>
</dbReference>